<dbReference type="Pfam" id="PF13116">
    <property type="entry name" value="YhdP"/>
    <property type="match status" value="1"/>
</dbReference>
<reference evidence="3" key="2">
    <citation type="submission" date="2020-09" db="EMBL/GenBank/DDBJ databases">
        <authorList>
            <person name="Sun Q."/>
            <person name="Zhou Y."/>
        </authorList>
    </citation>
    <scope>NUCLEOTIDE SEQUENCE</scope>
    <source>
        <strain evidence="3">CGMCC 1.15758</strain>
    </source>
</reference>
<sequence>MKRRIFILWLSSVFATFLIVACIVGYGVLRLLPAYQSSIEDVLSKVTGSSVSLKVEYASWHGINPVIEVRDVKVKDRGFSLNIPRMTVHINAWQSLMSWRFVTKDVTVAAPKLVFYSSDKGFDYRMLQSLSVAEIDEVGTRLSSILDYLLQQNNLELQNMRVDVFKNDKSLAELIVNANYQQRTQAKGVLRLTLQPQKKRDENSQPSQIDIVSVVEEKDGKYYFDSTLNDKHNVLATLIDNVTQQVKISQLIDHQLALSVVSSVKGLDSVMIMGELSKAEFKTSQLDESIYSNIVFNLRLFRYQNRFVLGANPLSFVTNHKRYTFRSALFSLDQHRLVMNIPRLDLADFSSLVQMESSDWRKNIVLSGVLSDVSFSFDLQDFSLSGMQLKAHFNDLGIANSDHNVDFKGLSGNVWWRKNHVKLSIDSPNFDMAENHIFSRDWPELAVKGNVDIIKESSKIRFVIDNLALTNANIHFTTKGSVDVPLTDPKDFNLDLKGEVNGQNLTTEYQAFLPQKGIPKPLYDWLMQCLYGAKKLDASFAINGIARKIPYPNNDGIFKIDATIQEGSLSPYFGLGVAHQVMGALHFDNEVFTAKVNGGFLAGIPINNVDLQIDNIAPDVPATFDINADIATNSQHAYAYLAQTKYGALAQQINQYAEYQGDINAKLNIDIALGDHTKKDRFAGKVELKVGVIDIKKPLSKSLYDVNAEVLINNQTLKIQNLSGFLNRNIPFNVKGMVDVADIDNPSINLEGGASIAFLPRFSSERLDYGIYHVMQGVLPFDYAIKGNINEGILQVSSNLLGWQNNLGEPLTKKSFEYTPLLLKSTWQKNQSAKKTASWHISSKLDIKHQDKLSASLNVNDKGVVSDVGLYGQLSTISSQLIVNAMQSISSADILNVANKEQWQQVLHLDVPVVDKELSQTGCFVIANYNDCVYRQLNQLLRPKVRFSIDQLNLFGSNYQNVTLQTNRAHNYTNYIAHGKPQKSLIISVPDALSEPIEVSADNLFFALPQKEKETENKNNKNNKRNVNNTNDFMMMLNTLLTSDVLRKTPDMNVKLTNLQVGGYSIPNFLMATTVRGGVLSIPVLSAYDPNAKLLATAKLSSYGSYIHANVFSLNWGNMLHNFGYDAFLKGGSGNVQVQLSWSDLMPNVSTISGKATADLLNGVVLSVDSGIAKYIGLLSLDSYFKRLFMPYDDFEHRGMAFNSVIGAYTLDNGLAKSNPSVIIDTPSFALVVTGDVDITNKQLNQRIKYQPHFSGTTAAVAGAIGGPVVAFATYLGTKLLGNTVFKNIGLVSFDVTGSWDKPSLKQVQ</sequence>
<keyword evidence="1" id="KW-0472">Membrane</keyword>
<feature type="transmembrane region" description="Helical" evidence="1">
    <location>
        <begin position="7"/>
        <end position="29"/>
    </location>
</feature>
<dbReference type="PANTHER" id="PTHR38690:SF1">
    <property type="entry name" value="PROTEASE"/>
    <property type="match status" value="1"/>
</dbReference>
<evidence type="ECO:0000313" key="3">
    <source>
        <dbReference type="EMBL" id="GGF97233.1"/>
    </source>
</evidence>
<protein>
    <submittedName>
        <fullName evidence="3">DUF3971 domain-containing protein</fullName>
    </submittedName>
</protein>
<dbReference type="OrthoDB" id="9762238at2"/>
<dbReference type="PANTHER" id="PTHR38690">
    <property type="entry name" value="PROTEASE-RELATED"/>
    <property type="match status" value="1"/>
</dbReference>
<dbReference type="InterPro" id="IPR025263">
    <property type="entry name" value="YhdP_central"/>
</dbReference>
<keyword evidence="1" id="KW-0812">Transmembrane</keyword>
<dbReference type="RefSeq" id="WP_117002567.1">
    <property type="nucleotide sequence ID" value="NZ_BMJS01000012.1"/>
</dbReference>
<evidence type="ECO:0000259" key="2">
    <source>
        <dbReference type="Pfam" id="PF13116"/>
    </source>
</evidence>
<dbReference type="EMBL" id="BMJS01000012">
    <property type="protein sequence ID" value="GGF97233.1"/>
    <property type="molecule type" value="Genomic_DNA"/>
</dbReference>
<reference evidence="3" key="1">
    <citation type="journal article" date="2014" name="Int. J. Syst. Evol. Microbiol.">
        <title>Complete genome sequence of Corynebacterium casei LMG S-19264T (=DSM 44701T), isolated from a smear-ripened cheese.</title>
        <authorList>
            <consortium name="US DOE Joint Genome Institute (JGI-PGF)"/>
            <person name="Walter F."/>
            <person name="Albersmeier A."/>
            <person name="Kalinowski J."/>
            <person name="Ruckert C."/>
        </authorList>
    </citation>
    <scope>NUCLEOTIDE SEQUENCE</scope>
    <source>
        <strain evidence="3">CGMCC 1.15758</strain>
    </source>
</reference>
<dbReference type="InterPro" id="IPR011836">
    <property type="entry name" value="YhdP"/>
</dbReference>
<keyword evidence="1" id="KW-1133">Transmembrane helix</keyword>
<proteinExistence type="predicted"/>
<organism evidence="3 4">
    <name type="scientific">Cysteiniphilum litorale</name>
    <dbReference type="NCBI Taxonomy" id="2056700"/>
    <lineage>
        <taxon>Bacteria</taxon>
        <taxon>Pseudomonadati</taxon>
        <taxon>Pseudomonadota</taxon>
        <taxon>Gammaproteobacteria</taxon>
        <taxon>Thiotrichales</taxon>
        <taxon>Fastidiosibacteraceae</taxon>
        <taxon>Cysteiniphilum</taxon>
    </lineage>
</organism>
<dbReference type="Proteomes" id="UP000636949">
    <property type="component" value="Unassembled WGS sequence"/>
</dbReference>
<evidence type="ECO:0000256" key="1">
    <source>
        <dbReference type="SAM" id="Phobius"/>
    </source>
</evidence>
<comment type="caution">
    <text evidence="3">The sequence shown here is derived from an EMBL/GenBank/DDBJ whole genome shotgun (WGS) entry which is preliminary data.</text>
</comment>
<accession>A0A8J2Z4P8</accession>
<feature type="domain" description="YhdP central" evidence="2">
    <location>
        <begin position="4"/>
        <end position="1304"/>
    </location>
</feature>
<name>A0A8J2Z4P8_9GAMM</name>
<evidence type="ECO:0000313" key="4">
    <source>
        <dbReference type="Proteomes" id="UP000636949"/>
    </source>
</evidence>
<gene>
    <name evidence="3" type="primary">yhdP</name>
    <name evidence="3" type="ORF">GCM10010995_13070</name>
</gene>
<keyword evidence="4" id="KW-1185">Reference proteome</keyword>
<dbReference type="PROSITE" id="PS51257">
    <property type="entry name" value="PROKAR_LIPOPROTEIN"/>
    <property type="match status" value="1"/>
</dbReference>